<dbReference type="InterPro" id="IPR036856">
    <property type="entry name" value="Ald_Oxase/Xan_DH_a/b_sf"/>
</dbReference>
<dbReference type="PANTHER" id="PTHR11908:SF132">
    <property type="entry name" value="ALDEHYDE OXIDASE 1-RELATED"/>
    <property type="match status" value="1"/>
</dbReference>
<dbReference type="Gene3D" id="3.30.365.10">
    <property type="entry name" value="Aldehyde oxidase/xanthine dehydrogenase, molybdopterin binding domain"/>
    <property type="match status" value="4"/>
</dbReference>
<evidence type="ECO:0000256" key="2">
    <source>
        <dbReference type="ARBA" id="ARBA00023002"/>
    </source>
</evidence>
<dbReference type="Pfam" id="PF02738">
    <property type="entry name" value="MoCoBD_1"/>
    <property type="match status" value="1"/>
</dbReference>
<dbReference type="Pfam" id="PF20256">
    <property type="entry name" value="MoCoBD_2"/>
    <property type="match status" value="1"/>
</dbReference>
<gene>
    <name evidence="4" type="ORF">GH723_15930</name>
</gene>
<dbReference type="InterPro" id="IPR046867">
    <property type="entry name" value="AldOxase/xan_DH_MoCoBD2"/>
</dbReference>
<dbReference type="SUPFAM" id="SSF56003">
    <property type="entry name" value="Molybdenum cofactor-binding domain"/>
    <property type="match status" value="1"/>
</dbReference>
<dbReference type="SMART" id="SM01008">
    <property type="entry name" value="Ald_Xan_dh_C"/>
    <property type="match status" value="1"/>
</dbReference>
<dbReference type="Proteomes" id="UP000334019">
    <property type="component" value="Chromosome"/>
</dbReference>
<feature type="domain" description="Aldehyde oxidase/xanthine dehydrogenase a/b hammerhead" evidence="3">
    <location>
        <begin position="18"/>
        <end position="130"/>
    </location>
</feature>
<dbReference type="InterPro" id="IPR008274">
    <property type="entry name" value="AldOxase/xan_DH_MoCoBD1"/>
</dbReference>
<dbReference type="Pfam" id="PF01315">
    <property type="entry name" value="Ald_Xan_dh_C"/>
    <property type="match status" value="1"/>
</dbReference>
<dbReference type="InterPro" id="IPR037165">
    <property type="entry name" value="AldOxase/xan_DH_Mopterin-bd_sf"/>
</dbReference>
<organism evidence="4 5">
    <name type="scientific">Actinomarinicola tropica</name>
    <dbReference type="NCBI Taxonomy" id="2789776"/>
    <lineage>
        <taxon>Bacteria</taxon>
        <taxon>Bacillati</taxon>
        <taxon>Actinomycetota</taxon>
        <taxon>Acidimicrobiia</taxon>
        <taxon>Acidimicrobiales</taxon>
        <taxon>Iamiaceae</taxon>
        <taxon>Actinomarinicola</taxon>
    </lineage>
</organism>
<keyword evidence="2" id="KW-0560">Oxidoreductase</keyword>
<dbReference type="KEGG" id="atq:GH723_15930"/>
<dbReference type="Gene3D" id="3.90.1170.50">
    <property type="entry name" value="Aldehyde oxidase/xanthine dehydrogenase, a/b hammerhead"/>
    <property type="match status" value="1"/>
</dbReference>
<reference evidence="4 5" key="1">
    <citation type="submission" date="2019-11" db="EMBL/GenBank/DDBJ databases">
        <authorList>
            <person name="He Y."/>
        </authorList>
    </citation>
    <scope>NUCLEOTIDE SEQUENCE [LARGE SCALE GENOMIC DNA]</scope>
    <source>
        <strain evidence="4 5">SCSIO 58843</strain>
    </source>
</reference>
<accession>A0A5Q2RRE4</accession>
<sequence>MSILGNRVLRTEDPKFLTSGGEYVADVELPAGATHVVYVRATMAHARIESIEVDEARAMPGVVDVVTASDLDLDPMPPPFPMIDAAMGQPYLARDVVRYVGEPIAAVIAESEAAALDAAEMVVVDLDPLDTLVDPSTADGSDTLLFPDAGTNVAMAIPSKDAVSFDGCEVVVSQRMVNQRVAAGPIEPRVAAAYWGEDGRLVHYASCQGAHPVRDAICAGLGLEKEQVRVVSPDVGGGFGAKGRSYPEEILLGWLARRVGRPVRWAETRSENMVGMGHGRAQIQDVTIGGRRDGTITAYRLHVLQDAGAYPHMGAVLPFMTRTMLSGVYSFTDTEFDSSSIVTNTTPTAAYRGAGRPEAAAAIERAVDLFAAEIGMDPAEVRFANFLSPDQFPYTTPTGTNYDSGDYATALRTALDAAGYDDLRAEQARRRAAADPVELGIGISVYVEITGGGGGGEYGSVELLPDGKVLAKTGSSPYGQGHHTAWAMLVADRLGLSIEDVTVVHGDTDVVPTGSVTGGSRSVQIAGSSIHDAAGRLSDMAREKAADLLEAASEDVVHDTENRRFHVAGTPARAVSWTEVAEATAAEGNPLVGISDFSQGGATFPFGAHVAVVEVDTETGRVELRRLVAVDDAGTILNPLLAEGQVHGGLAQGAAQALLEEVRYDEYGTPLTANFGDYAIVTATDLPSFERIAMETPTHLNPLGAKGIGESGTIGATPAVHNAVCDALRPRGVTHIDMPCTAEKVWRAIEDARS</sequence>
<dbReference type="InterPro" id="IPR000674">
    <property type="entry name" value="Ald_Oxase/Xan_DH_a/b"/>
</dbReference>
<dbReference type="AlphaFoldDB" id="A0A5Q2RRE4"/>
<name>A0A5Q2RRE4_9ACTN</name>
<dbReference type="GO" id="GO:0016491">
    <property type="term" value="F:oxidoreductase activity"/>
    <property type="evidence" value="ECO:0007669"/>
    <property type="project" value="UniProtKB-KW"/>
</dbReference>
<proteinExistence type="predicted"/>
<dbReference type="SUPFAM" id="SSF54665">
    <property type="entry name" value="CO dehydrogenase molybdoprotein N-domain-like"/>
    <property type="match status" value="1"/>
</dbReference>
<keyword evidence="1" id="KW-0500">Molybdenum</keyword>
<protein>
    <submittedName>
        <fullName evidence="4">Molybdopterin-dependent oxidoreductase</fullName>
    </submittedName>
</protein>
<dbReference type="GO" id="GO:0005506">
    <property type="term" value="F:iron ion binding"/>
    <property type="evidence" value="ECO:0007669"/>
    <property type="project" value="InterPro"/>
</dbReference>
<dbReference type="EMBL" id="CP045851">
    <property type="protein sequence ID" value="QGG96470.1"/>
    <property type="molecule type" value="Genomic_DNA"/>
</dbReference>
<evidence type="ECO:0000313" key="4">
    <source>
        <dbReference type="EMBL" id="QGG96470.1"/>
    </source>
</evidence>
<evidence type="ECO:0000256" key="1">
    <source>
        <dbReference type="ARBA" id="ARBA00022505"/>
    </source>
</evidence>
<evidence type="ECO:0000313" key="5">
    <source>
        <dbReference type="Proteomes" id="UP000334019"/>
    </source>
</evidence>
<dbReference type="RefSeq" id="WP_153760574.1">
    <property type="nucleotide sequence ID" value="NZ_CP045851.1"/>
</dbReference>
<keyword evidence="5" id="KW-1185">Reference proteome</keyword>
<dbReference type="PANTHER" id="PTHR11908">
    <property type="entry name" value="XANTHINE DEHYDROGENASE"/>
    <property type="match status" value="1"/>
</dbReference>
<evidence type="ECO:0000259" key="3">
    <source>
        <dbReference type="SMART" id="SM01008"/>
    </source>
</evidence>
<dbReference type="InterPro" id="IPR016208">
    <property type="entry name" value="Ald_Oxase/xanthine_DH-like"/>
</dbReference>